<feature type="compositionally biased region" description="Basic residues" evidence="1">
    <location>
        <begin position="440"/>
        <end position="449"/>
    </location>
</feature>
<protein>
    <submittedName>
        <fullName evidence="2">Uncharacterized protein</fullName>
    </submittedName>
</protein>
<feature type="compositionally biased region" description="Basic and acidic residues" evidence="1">
    <location>
        <begin position="426"/>
        <end position="439"/>
    </location>
</feature>
<dbReference type="EMBL" id="MK072014">
    <property type="protein sequence ID" value="AYV77180.1"/>
    <property type="molecule type" value="Genomic_DNA"/>
</dbReference>
<evidence type="ECO:0000256" key="1">
    <source>
        <dbReference type="SAM" id="MobiDB-lite"/>
    </source>
</evidence>
<accession>A0A3G4ZQJ9</accession>
<gene>
    <name evidence="2" type="ORF">Barrevirus17_6</name>
</gene>
<organism evidence="2">
    <name type="scientific">Barrevirus sp</name>
    <dbReference type="NCBI Taxonomy" id="2487763"/>
    <lineage>
        <taxon>Viruses</taxon>
        <taxon>Varidnaviria</taxon>
        <taxon>Bamfordvirae</taxon>
        <taxon>Nucleocytoviricota</taxon>
        <taxon>Megaviricetes</taxon>
        <taxon>Imitervirales</taxon>
        <taxon>Mimiviridae</taxon>
        <taxon>Klosneuvirinae</taxon>
    </lineage>
</organism>
<name>A0A3G4ZQJ9_9VIRU</name>
<proteinExistence type="predicted"/>
<evidence type="ECO:0000313" key="2">
    <source>
        <dbReference type="EMBL" id="AYV77180.1"/>
    </source>
</evidence>
<dbReference type="Gene3D" id="3.30.40.220">
    <property type="match status" value="2"/>
</dbReference>
<reference evidence="2" key="1">
    <citation type="submission" date="2018-10" db="EMBL/GenBank/DDBJ databases">
        <title>Hidden diversity of soil giant viruses.</title>
        <authorList>
            <person name="Schulz F."/>
            <person name="Alteio L."/>
            <person name="Goudeau D."/>
            <person name="Ryan E.M."/>
            <person name="Malmstrom R.R."/>
            <person name="Blanchard J."/>
            <person name="Woyke T."/>
        </authorList>
    </citation>
    <scope>NUCLEOTIDE SEQUENCE</scope>
    <source>
        <strain evidence="2">BAV1</strain>
    </source>
</reference>
<sequence length="449" mass="52499">MSDRVTEKFIFYKTIQHKVVNGVEYKYCGKCDKWLPLDRFYNKTQSSDGKSSTCKKCEQESQKCEFEGCPNGKETGRNGFCKSHGDKIHCIVAGCNRLEVHKKMCEPHYCSGNIKNCAIVIVNSVKASDRTRGRECDITYQDVVDMYNKNNNCHWCSHFVRLEYGGNDSSRLDNISLDRINNDIGHKKNNCVISCLFCNYAKCGGSSEHWKTVVSVLKGTVKTLDFSKYVGSTQVKKGSLLKEFDKKYEKSELISIPWMYSEIKKNGWICAITGLPLYPSTEFYFPWHPSVDRVDNDIGHKMDNCRITCRFINLGKNDIESDKFDEWFAKRFPNCGQVKATYPKTFQATFKKLFDKHERELTLDDEYKRKRSEKSKKEVERRRRKRKEKEEQEAEEEAARKQDEEDEEEEEAARKQDEEDEEEEEAARKQEEEEKEKMMKIKTGKRSNK</sequence>
<feature type="region of interest" description="Disordered" evidence="1">
    <location>
        <begin position="370"/>
        <end position="449"/>
    </location>
</feature>